<feature type="transmembrane region" description="Helical" evidence="6">
    <location>
        <begin position="437"/>
        <end position="455"/>
    </location>
</feature>
<dbReference type="EMBL" id="QRWP01000005">
    <property type="protein sequence ID" value="RGT33686.1"/>
    <property type="molecule type" value="Genomic_DNA"/>
</dbReference>
<evidence type="ECO:0000313" key="10">
    <source>
        <dbReference type="Proteomes" id="UP000285159"/>
    </source>
</evidence>
<dbReference type="InterPro" id="IPR050833">
    <property type="entry name" value="Poly_Biosynth_Transport"/>
</dbReference>
<feature type="transmembrane region" description="Helical" evidence="6">
    <location>
        <begin position="467"/>
        <end position="488"/>
    </location>
</feature>
<feature type="transmembrane region" description="Helical" evidence="6">
    <location>
        <begin position="87"/>
        <end position="115"/>
    </location>
</feature>
<dbReference type="PANTHER" id="PTHR30250:SF26">
    <property type="entry name" value="PSMA PROTEIN"/>
    <property type="match status" value="1"/>
</dbReference>
<dbReference type="Proteomes" id="UP000196587">
    <property type="component" value="Unassembled WGS sequence"/>
</dbReference>
<evidence type="ECO:0000313" key="8">
    <source>
        <dbReference type="EMBL" id="RGT33686.1"/>
    </source>
</evidence>
<dbReference type="InterPro" id="IPR002797">
    <property type="entry name" value="Polysacc_synth"/>
</dbReference>
<evidence type="ECO:0000256" key="2">
    <source>
        <dbReference type="ARBA" id="ARBA00022475"/>
    </source>
</evidence>
<dbReference type="PANTHER" id="PTHR30250">
    <property type="entry name" value="PST FAMILY PREDICTED COLANIC ACID TRANSPORTER"/>
    <property type="match status" value="1"/>
</dbReference>
<accession>A0A1Y4JKZ0</accession>
<keyword evidence="3 6" id="KW-0812">Transmembrane</keyword>
<evidence type="ECO:0000313" key="7">
    <source>
        <dbReference type="EMBL" id="OUP33238.1"/>
    </source>
</evidence>
<evidence type="ECO:0000256" key="1">
    <source>
        <dbReference type="ARBA" id="ARBA00004651"/>
    </source>
</evidence>
<dbReference type="RefSeq" id="WP_087412985.1">
    <property type="nucleotide sequence ID" value="NZ_CAJLSL010000005.1"/>
</dbReference>
<evidence type="ECO:0000256" key="3">
    <source>
        <dbReference type="ARBA" id="ARBA00022692"/>
    </source>
</evidence>
<name>A0A1Y4JKZ0_9BACE</name>
<comment type="subcellular location">
    <subcellularLocation>
        <location evidence="1">Cell membrane</location>
        <topology evidence="1">Multi-pass membrane protein</topology>
    </subcellularLocation>
</comment>
<feature type="transmembrane region" description="Helical" evidence="6">
    <location>
        <begin position="16"/>
        <end position="33"/>
    </location>
</feature>
<feature type="transmembrane region" description="Helical" evidence="6">
    <location>
        <begin position="127"/>
        <end position="149"/>
    </location>
</feature>
<feature type="transmembrane region" description="Helical" evidence="6">
    <location>
        <begin position="347"/>
        <end position="372"/>
    </location>
</feature>
<proteinExistence type="predicted"/>
<reference evidence="7" key="2">
    <citation type="journal article" date="2018" name="BMC Genomics">
        <title>Whole genome sequencing and function prediction of 133 gut anaerobes isolated from chicken caecum in pure cultures.</title>
        <authorList>
            <person name="Medvecky M."/>
            <person name="Cejkova D."/>
            <person name="Polansky O."/>
            <person name="Karasova D."/>
            <person name="Kubasova T."/>
            <person name="Cizek A."/>
            <person name="Rychlik I."/>
        </authorList>
    </citation>
    <scope>NUCLEOTIDE SEQUENCE</scope>
    <source>
        <strain evidence="7">An189</strain>
    </source>
</reference>
<feature type="transmembrane region" description="Helical" evidence="6">
    <location>
        <begin position="406"/>
        <end position="425"/>
    </location>
</feature>
<dbReference type="Proteomes" id="UP000285159">
    <property type="component" value="Unassembled WGS sequence"/>
</dbReference>
<reference evidence="9" key="1">
    <citation type="submission" date="2017-04" db="EMBL/GenBank/DDBJ databases">
        <title>Function of individual gut microbiota members based on whole genome sequencing of pure cultures obtained from chicken caecum.</title>
        <authorList>
            <person name="Medvecky M."/>
            <person name="Cejkova D."/>
            <person name="Polansky O."/>
            <person name="Karasova D."/>
            <person name="Kubasova T."/>
            <person name="Cizek A."/>
            <person name="Rychlik I."/>
        </authorList>
    </citation>
    <scope>NUCLEOTIDE SEQUENCE [LARGE SCALE GENOMIC DNA]</scope>
    <source>
        <strain evidence="9">An189</strain>
    </source>
</reference>
<feature type="transmembrane region" description="Helical" evidence="6">
    <location>
        <begin position="315"/>
        <end position="335"/>
    </location>
</feature>
<evidence type="ECO:0000256" key="5">
    <source>
        <dbReference type="ARBA" id="ARBA00023136"/>
    </source>
</evidence>
<feature type="transmembrane region" description="Helical" evidence="6">
    <location>
        <begin position="379"/>
        <end position="400"/>
    </location>
</feature>
<keyword evidence="2" id="KW-1003">Cell membrane</keyword>
<keyword evidence="4 6" id="KW-1133">Transmembrane helix</keyword>
<dbReference type="GO" id="GO:0005886">
    <property type="term" value="C:plasma membrane"/>
    <property type="evidence" value="ECO:0007669"/>
    <property type="project" value="UniProtKB-SubCell"/>
</dbReference>
<feature type="transmembrane region" description="Helical" evidence="6">
    <location>
        <begin position="161"/>
        <end position="182"/>
    </location>
</feature>
<dbReference type="EMBL" id="NFKE01000008">
    <property type="protein sequence ID" value="OUP33238.1"/>
    <property type="molecule type" value="Genomic_DNA"/>
</dbReference>
<sequence length="512" mass="58040">MVTTTENNKRIARNTLLLYFRMLFLMIISLYTSRIVLNALGVEDFGIYNVAGGVVAMFSILSGSLSAAISRFITYELGKNNILKLKVIFSSAITIQIGLGIVIVFFAETIGIWFLNTQMNIPIERMVAANWVLQFSIITFIINLISVPYNAVIIAHEKMSAFAYISIFEAIGKLLIAYLITISPIDKLIFYAILMCVVAIAIRLLYGYYCKRHFDECRFHFIWNKQIFQQIFSFAGWNFIGASSAVLRDHGGNIIINLFCGPTVNAARGIAFQVNNAIQGFVSNFMTALNPQITKSYAVKNYTYMMTLIFQGARLSFYMLLLLSLPIIINTHYLLTLWLNTVPEHTVLFVRLVLIFAMSESISGPLITAMLATGNIRNYQIIVGGLQMLNLPISYILLSLGAIPETVLIVAVLISQCCLMARLYMLKKMIKLKIKDYLKKVYFNIITVSIIAIILPICMQERLAENFINFLLSSLICMLCTYLSIYYIGCSYEERKFIYNKFLILKSKITHK</sequence>
<dbReference type="Pfam" id="PF01943">
    <property type="entry name" value="Polysacc_synt"/>
    <property type="match status" value="1"/>
</dbReference>
<organism evidence="7 9">
    <name type="scientific">Bacteroides clarus</name>
    <dbReference type="NCBI Taxonomy" id="626929"/>
    <lineage>
        <taxon>Bacteria</taxon>
        <taxon>Pseudomonadati</taxon>
        <taxon>Bacteroidota</taxon>
        <taxon>Bacteroidia</taxon>
        <taxon>Bacteroidales</taxon>
        <taxon>Bacteroidaceae</taxon>
        <taxon>Bacteroides</taxon>
    </lineage>
</organism>
<feature type="transmembrane region" description="Helical" evidence="6">
    <location>
        <begin position="45"/>
        <end position="67"/>
    </location>
</feature>
<keyword evidence="5 6" id="KW-0472">Membrane</keyword>
<protein>
    <submittedName>
        <fullName evidence="8">Lipopolysaccharide biosynthesis protein</fullName>
    </submittedName>
</protein>
<evidence type="ECO:0000256" key="4">
    <source>
        <dbReference type="ARBA" id="ARBA00022989"/>
    </source>
</evidence>
<reference evidence="8 10" key="3">
    <citation type="submission" date="2018-08" db="EMBL/GenBank/DDBJ databases">
        <title>A genome reference for cultivated species of the human gut microbiota.</title>
        <authorList>
            <person name="Zou Y."/>
            <person name="Xue W."/>
            <person name="Luo G."/>
        </authorList>
    </citation>
    <scope>NUCLEOTIDE SEQUENCE [LARGE SCALE GENOMIC DNA]</scope>
    <source>
        <strain evidence="8 10">AF19-1AC</strain>
    </source>
</reference>
<dbReference type="AlphaFoldDB" id="A0A1Y4JKZ0"/>
<gene>
    <name evidence="7" type="ORF">B5F24_11485</name>
    <name evidence="8" type="ORF">DWX38_07830</name>
</gene>
<evidence type="ECO:0000313" key="9">
    <source>
        <dbReference type="Proteomes" id="UP000196587"/>
    </source>
</evidence>
<feature type="transmembrane region" description="Helical" evidence="6">
    <location>
        <begin position="188"/>
        <end position="209"/>
    </location>
</feature>
<comment type="caution">
    <text evidence="7">The sequence shown here is derived from an EMBL/GenBank/DDBJ whole genome shotgun (WGS) entry which is preliminary data.</text>
</comment>
<evidence type="ECO:0000256" key="6">
    <source>
        <dbReference type="SAM" id="Phobius"/>
    </source>
</evidence>